<organism evidence="1 2">
    <name type="scientific">Cetraspora pellucida</name>
    <dbReference type="NCBI Taxonomy" id="1433469"/>
    <lineage>
        <taxon>Eukaryota</taxon>
        <taxon>Fungi</taxon>
        <taxon>Fungi incertae sedis</taxon>
        <taxon>Mucoromycota</taxon>
        <taxon>Glomeromycotina</taxon>
        <taxon>Glomeromycetes</taxon>
        <taxon>Diversisporales</taxon>
        <taxon>Gigasporaceae</taxon>
        <taxon>Cetraspora</taxon>
    </lineage>
</organism>
<evidence type="ECO:0000313" key="2">
    <source>
        <dbReference type="Proteomes" id="UP000789366"/>
    </source>
</evidence>
<dbReference type="EMBL" id="CAJVPW010001783">
    <property type="protein sequence ID" value="CAG8491955.1"/>
    <property type="molecule type" value="Genomic_DNA"/>
</dbReference>
<keyword evidence="2" id="KW-1185">Reference proteome</keyword>
<dbReference type="Proteomes" id="UP000789366">
    <property type="component" value="Unassembled WGS sequence"/>
</dbReference>
<comment type="caution">
    <text evidence="1">The sequence shown here is derived from an EMBL/GenBank/DDBJ whole genome shotgun (WGS) entry which is preliminary data.</text>
</comment>
<feature type="non-terminal residue" evidence="1">
    <location>
        <position position="1"/>
    </location>
</feature>
<accession>A0ACA9KTA7</accession>
<name>A0ACA9KTA7_9GLOM</name>
<proteinExistence type="predicted"/>
<reference evidence="1" key="1">
    <citation type="submission" date="2021-06" db="EMBL/GenBank/DDBJ databases">
        <authorList>
            <person name="Kallberg Y."/>
            <person name="Tangrot J."/>
            <person name="Rosling A."/>
        </authorList>
    </citation>
    <scope>NUCLEOTIDE SEQUENCE</scope>
    <source>
        <strain evidence="1">28 12/20/2015</strain>
    </source>
</reference>
<protein>
    <submittedName>
        <fullName evidence="1">12121_t:CDS:1</fullName>
    </submittedName>
</protein>
<sequence length="211" mass="24536">KRQDFCRLRNNNPQYEHATCNMCSERRSKKRQKTNLTKKTKVDTDLNVIVPSISTSLSRNNNASDFLQVDNIINDNFKQTSEAIEIEEHNIPGDENDDDDNSKALLYCMDEVKRFIALQFQNTESFEESTKFALEIELDLKLLNSVELDQDIETDLLDLNKIKNSFIQLAKTLILPLETGSRYYWNIVKLVLNFKKKKFTECATAYFRCAS</sequence>
<gene>
    <name evidence="1" type="ORF">SPELUC_LOCUS2598</name>
</gene>
<evidence type="ECO:0000313" key="1">
    <source>
        <dbReference type="EMBL" id="CAG8491955.1"/>
    </source>
</evidence>